<dbReference type="InterPro" id="IPR051171">
    <property type="entry name" value="CaCA"/>
</dbReference>
<dbReference type="PANTHER" id="PTHR11878:SF65">
    <property type="entry name" value="NA_CA-EXCHANGE PROTEIN, ISOFORM G"/>
    <property type="match status" value="1"/>
</dbReference>
<feature type="domain" description="Calx-beta" evidence="6">
    <location>
        <begin position="128"/>
        <end position="232"/>
    </location>
</feature>
<evidence type="ECO:0000256" key="5">
    <source>
        <dbReference type="SAM" id="MobiDB-lite"/>
    </source>
</evidence>
<organism evidence="7 8">
    <name type="scientific">Jannaschia pagri</name>
    <dbReference type="NCBI Taxonomy" id="2829797"/>
    <lineage>
        <taxon>Bacteria</taxon>
        <taxon>Pseudomonadati</taxon>
        <taxon>Pseudomonadota</taxon>
        <taxon>Alphaproteobacteria</taxon>
        <taxon>Rhodobacterales</taxon>
        <taxon>Roseobacteraceae</taxon>
        <taxon>Jannaschia</taxon>
    </lineage>
</organism>
<evidence type="ECO:0000256" key="1">
    <source>
        <dbReference type="ARBA" id="ARBA00022729"/>
    </source>
</evidence>
<dbReference type="InterPro" id="IPR038081">
    <property type="entry name" value="CalX-like_sf"/>
</dbReference>
<protein>
    <recommendedName>
        <fullName evidence="6">Calx-beta domain-containing protein</fullName>
    </recommendedName>
</protein>
<keyword evidence="1" id="KW-0732">Signal</keyword>
<dbReference type="Pfam" id="PF03160">
    <property type="entry name" value="Calx-beta"/>
    <property type="match status" value="5"/>
</dbReference>
<dbReference type="PANTHER" id="PTHR11878">
    <property type="entry name" value="SODIUM/CALCIUM EXCHANGER"/>
    <property type="match status" value="1"/>
</dbReference>
<reference evidence="7 8" key="1">
    <citation type="submission" date="2021-05" db="EMBL/GenBank/DDBJ databases">
        <title>Bacteria Genome sequencing.</title>
        <authorList>
            <person name="Takabe Y."/>
            <person name="Nakajima Y."/>
            <person name="Suzuki S."/>
            <person name="Shiozaki T."/>
        </authorList>
    </citation>
    <scope>NUCLEOTIDE SEQUENCE [LARGE SCALE GENOMIC DNA]</scope>
    <source>
        <strain evidence="7 8">AI_62</strain>
    </source>
</reference>
<dbReference type="PROSITE" id="PS00330">
    <property type="entry name" value="HEMOLYSIN_CALCIUM"/>
    <property type="match status" value="1"/>
</dbReference>
<dbReference type="Proteomes" id="UP000786693">
    <property type="component" value="Unassembled WGS sequence"/>
</dbReference>
<dbReference type="EMBL" id="BPFH01000004">
    <property type="protein sequence ID" value="GIT95825.1"/>
    <property type="molecule type" value="Genomic_DNA"/>
</dbReference>
<comment type="caution">
    <text evidence="7">The sequence shown here is derived from an EMBL/GenBank/DDBJ whole genome shotgun (WGS) entry which is preliminary data.</text>
</comment>
<keyword evidence="4" id="KW-0813">Transport</keyword>
<evidence type="ECO:0000256" key="4">
    <source>
        <dbReference type="ARBA" id="ARBA00023065"/>
    </source>
</evidence>
<feature type="region of interest" description="Disordered" evidence="5">
    <location>
        <begin position="675"/>
        <end position="700"/>
    </location>
</feature>
<dbReference type="Gene3D" id="2.60.40.2030">
    <property type="match status" value="5"/>
</dbReference>
<dbReference type="SUPFAM" id="SSF141072">
    <property type="entry name" value="CalX-like"/>
    <property type="match status" value="5"/>
</dbReference>
<feature type="domain" description="Calx-beta" evidence="6">
    <location>
        <begin position="2"/>
        <end position="90"/>
    </location>
</feature>
<gene>
    <name evidence="7" type="ORF">JANAI62_24480</name>
</gene>
<keyword evidence="4" id="KW-0406">Ion transport</keyword>
<keyword evidence="3" id="KW-0106">Calcium</keyword>
<dbReference type="InterPro" id="IPR001343">
    <property type="entry name" value="Hemolysn_Ca-bd"/>
</dbReference>
<keyword evidence="2" id="KW-0677">Repeat</keyword>
<dbReference type="InterPro" id="IPR018511">
    <property type="entry name" value="Hemolysin-typ_Ca-bd_CS"/>
</dbReference>
<dbReference type="Pfam" id="PF00353">
    <property type="entry name" value="HemolysinCabind"/>
    <property type="match status" value="3"/>
</dbReference>
<dbReference type="InterPro" id="IPR003644">
    <property type="entry name" value="Calx_beta"/>
</dbReference>
<evidence type="ECO:0000313" key="8">
    <source>
        <dbReference type="Proteomes" id="UP000786693"/>
    </source>
</evidence>
<dbReference type="RefSeq" id="WP_220749314.1">
    <property type="nucleotide sequence ID" value="NZ_BPFH01000004.1"/>
</dbReference>
<keyword evidence="8" id="KW-1185">Reference proteome</keyword>
<dbReference type="PRINTS" id="PR00313">
    <property type="entry name" value="CABNDNGRPT"/>
</dbReference>
<feature type="domain" description="Calx-beta" evidence="6">
    <location>
        <begin position="274"/>
        <end position="373"/>
    </location>
</feature>
<evidence type="ECO:0000313" key="7">
    <source>
        <dbReference type="EMBL" id="GIT95825.1"/>
    </source>
</evidence>
<dbReference type="SUPFAM" id="SSF51120">
    <property type="entry name" value="beta-Roll"/>
    <property type="match status" value="2"/>
</dbReference>
<accession>A0ABQ4NN32</accession>
<dbReference type="SMART" id="SM00237">
    <property type="entry name" value="Calx_beta"/>
    <property type="match status" value="5"/>
</dbReference>
<sequence>MPIVTLSNADFVEGDGGFQVVIFRASLDEAPNVPASFQFFTQEGSAQSGDYDSGGATVTFGAGETEAEIRIVLRGDRVVEGNETFEIVAYNPRGLDFPDQAAALVATGTILDNDDGIPDIPRADPGVARQIFGPTPEAGPFPTMTAYNTGYIEGDSGFKFQGILVTLDRPATTTTTVDYYTVQGTAANSVGDYDGAGGTVTFTAGQRSAILNVVTRGDQTPEPNETFTVVFTNPNNLNIKDGAQALEVTVDVLDNDSGAADLEGGIGAEGTPIFGPEQVDDLPTIRVQGVDVIEGNGGFQVAEMLVTLDGPVTSPVSFSWGTQDLTASALQGDYDATGGTVTFNPGQQSTRIGVIIRGDQTIEGDEDLQVLFTGATNARFEGGAAAIETTIGILGNDGGPVSGPAGRTEIATAAPEPVSTSPIIPVIQVHDATMIEGDGGLTGMSFLVTLDRPAPAPVTFSYSTLDGTASRFFDFDLTGGTFTIPAGQQSARINVTLRSDTEREDTESFDLFVYNATNANFAGNAIGLVATGTILDNDSGPVTQDAGRGDAAPGVLGPEPDDNFVRVDAVSISIEERDSGSQFYSVPILLSEPAREEVIVSYRTVGNTALPGEDYIETSGELRIPVGSGAGLIGIRVQGDTAIEGDETFFLELTGVSGAVLANGENTLRTELRIAGDDGAGTPATSADFELTRGASDDPDRLLGSSASDIISAGGGADTVDGLAGDDLLNGDDGRDLLRGNDGNDTLAGGAFADTLIGGLGDDQLIGGTGRDDMQGGAGNDVYSVDNIRDIVRDSEGDMDRVNTSVDFVVARTGIEEIIGTGTADIQILGDRTSTRIVGNEGDNILLAGGGEDTITGGAGADIFAFQADGNPSNATITDFGAGDVLALDDRYFGLGNGRINARELSPSDVQGLLRDGLASFNFRTLELSVDVDGPGGPRGLEVIATFTPASARELGVDDILIF</sequence>
<evidence type="ECO:0000256" key="3">
    <source>
        <dbReference type="ARBA" id="ARBA00022837"/>
    </source>
</evidence>
<feature type="domain" description="Calx-beta" evidence="6">
    <location>
        <begin position="555"/>
        <end position="654"/>
    </location>
</feature>
<name>A0ABQ4NN32_9RHOB</name>
<dbReference type="InterPro" id="IPR011049">
    <property type="entry name" value="Serralysin-like_metalloprot_C"/>
</dbReference>
<evidence type="ECO:0000256" key="2">
    <source>
        <dbReference type="ARBA" id="ARBA00022737"/>
    </source>
</evidence>
<dbReference type="Gene3D" id="2.150.10.10">
    <property type="entry name" value="Serralysin-like metalloprotease, C-terminal"/>
    <property type="match status" value="2"/>
</dbReference>
<feature type="domain" description="Calx-beta" evidence="6">
    <location>
        <begin position="412"/>
        <end position="514"/>
    </location>
</feature>
<evidence type="ECO:0000259" key="6">
    <source>
        <dbReference type="SMART" id="SM00237"/>
    </source>
</evidence>
<proteinExistence type="predicted"/>